<sequence>MVSGFRVAIVSHKVLYVPLAALLLFTGLAYMFERMDLLAFYLPGTYLSWVYLRFFQLQPDSGGLYGDASDDFKFSSFFPDFLATPIDLLAGVVSVVTRLRHDGGMEGRAGHHHHHLAGMPSALGSDSADASRRRERGAKALEERLKGSHGAGHDLEGGKGVVVAAEATSS</sequence>
<evidence type="ECO:0000256" key="4">
    <source>
        <dbReference type="ARBA" id="ARBA00023136"/>
    </source>
</evidence>
<keyword evidence="8" id="KW-1185">Reference proteome</keyword>
<dbReference type="PANTHER" id="PTHR13377">
    <property type="entry name" value="PLACENTAL PROTEIN 6"/>
    <property type="match status" value="1"/>
</dbReference>
<keyword evidence="3 6" id="KW-1133">Transmembrane helix</keyword>
<evidence type="ECO:0000256" key="6">
    <source>
        <dbReference type="SAM" id="Phobius"/>
    </source>
</evidence>
<dbReference type="PANTHER" id="PTHR13377:SF3">
    <property type="entry name" value="TRANSMEMBRANE PROTEIN 115"/>
    <property type="match status" value="1"/>
</dbReference>
<evidence type="ECO:0000256" key="5">
    <source>
        <dbReference type="SAM" id="MobiDB-lite"/>
    </source>
</evidence>
<dbReference type="EMBL" id="MU069516">
    <property type="protein sequence ID" value="KAF5840367.1"/>
    <property type="molecule type" value="Genomic_DNA"/>
</dbReference>
<gene>
    <name evidence="7" type="ORF">DUNSADRAFT_17065</name>
</gene>
<comment type="subcellular location">
    <subcellularLocation>
        <location evidence="1">Membrane</location>
        <topology evidence="1">Multi-pass membrane protein</topology>
    </subcellularLocation>
</comment>
<dbReference type="InterPro" id="IPR013861">
    <property type="entry name" value="TMEM115/Pdh1/Rbl19"/>
</dbReference>
<evidence type="ECO:0008006" key="9">
    <source>
        <dbReference type="Google" id="ProtNLM"/>
    </source>
</evidence>
<feature type="compositionally biased region" description="Basic and acidic residues" evidence="5">
    <location>
        <begin position="129"/>
        <end position="157"/>
    </location>
</feature>
<proteinExistence type="predicted"/>
<feature type="region of interest" description="Disordered" evidence="5">
    <location>
        <begin position="119"/>
        <end position="170"/>
    </location>
</feature>
<feature type="transmembrane region" description="Helical" evidence="6">
    <location>
        <begin position="14"/>
        <end position="32"/>
    </location>
</feature>
<accession>A0ABQ7H0J0</accession>
<evidence type="ECO:0000256" key="3">
    <source>
        <dbReference type="ARBA" id="ARBA00022989"/>
    </source>
</evidence>
<reference evidence="7" key="1">
    <citation type="submission" date="2017-08" db="EMBL/GenBank/DDBJ databases">
        <authorList>
            <person name="Polle J.E."/>
            <person name="Barry K."/>
            <person name="Cushman J."/>
            <person name="Schmutz J."/>
            <person name="Tran D."/>
            <person name="Hathwaick L.T."/>
            <person name="Yim W.C."/>
            <person name="Jenkins J."/>
            <person name="Mckie-Krisberg Z.M."/>
            <person name="Prochnik S."/>
            <person name="Lindquist E."/>
            <person name="Dockter R.B."/>
            <person name="Adam C."/>
            <person name="Molina H."/>
            <person name="Bunkerborg J."/>
            <person name="Jin E."/>
            <person name="Buchheim M."/>
            <person name="Magnuson J."/>
        </authorList>
    </citation>
    <scope>NUCLEOTIDE SEQUENCE</scope>
    <source>
        <strain evidence="7">CCAP 19/18</strain>
    </source>
</reference>
<dbReference type="Proteomes" id="UP000815325">
    <property type="component" value="Unassembled WGS sequence"/>
</dbReference>
<keyword evidence="4 6" id="KW-0472">Membrane</keyword>
<evidence type="ECO:0000313" key="7">
    <source>
        <dbReference type="EMBL" id="KAF5840367.1"/>
    </source>
</evidence>
<name>A0ABQ7H0J0_DUNSA</name>
<evidence type="ECO:0000256" key="2">
    <source>
        <dbReference type="ARBA" id="ARBA00022692"/>
    </source>
</evidence>
<protein>
    <recommendedName>
        <fullName evidence="9">Encoded protein</fullName>
    </recommendedName>
</protein>
<evidence type="ECO:0000313" key="8">
    <source>
        <dbReference type="Proteomes" id="UP000815325"/>
    </source>
</evidence>
<organism evidence="7 8">
    <name type="scientific">Dunaliella salina</name>
    <name type="common">Green alga</name>
    <name type="synonym">Protococcus salinus</name>
    <dbReference type="NCBI Taxonomy" id="3046"/>
    <lineage>
        <taxon>Eukaryota</taxon>
        <taxon>Viridiplantae</taxon>
        <taxon>Chlorophyta</taxon>
        <taxon>core chlorophytes</taxon>
        <taxon>Chlorophyceae</taxon>
        <taxon>CS clade</taxon>
        <taxon>Chlamydomonadales</taxon>
        <taxon>Dunaliellaceae</taxon>
        <taxon>Dunaliella</taxon>
    </lineage>
</organism>
<keyword evidence="2 6" id="KW-0812">Transmembrane</keyword>
<evidence type="ECO:0000256" key="1">
    <source>
        <dbReference type="ARBA" id="ARBA00004141"/>
    </source>
</evidence>
<comment type="caution">
    <text evidence="7">The sequence shown here is derived from an EMBL/GenBank/DDBJ whole genome shotgun (WGS) entry which is preliminary data.</text>
</comment>
<feature type="transmembrane region" description="Helical" evidence="6">
    <location>
        <begin position="38"/>
        <end position="55"/>
    </location>
</feature>